<proteinExistence type="inferred from homology"/>
<evidence type="ECO:0000313" key="9">
    <source>
        <dbReference type="Proteomes" id="UP001470288"/>
    </source>
</evidence>
<dbReference type="EMBL" id="JBBMFC010000019">
    <property type="protein sequence ID" value="MEQ2579332.1"/>
    <property type="molecule type" value="Genomic_DNA"/>
</dbReference>
<evidence type="ECO:0000256" key="3">
    <source>
        <dbReference type="ARBA" id="ARBA00023143"/>
    </source>
</evidence>
<evidence type="ECO:0000256" key="1">
    <source>
        <dbReference type="ARBA" id="ARBA00004117"/>
    </source>
</evidence>
<dbReference type="RefSeq" id="WP_349144649.1">
    <property type="nucleotide sequence ID" value="NZ_JBBMFC010000019.1"/>
</dbReference>
<dbReference type="NCBIfam" id="TIGR03506">
    <property type="entry name" value="FlgEFG_subfam"/>
    <property type="match status" value="1"/>
</dbReference>
<feature type="domain" description="Flagellar basal body rod protein N-terminal" evidence="6">
    <location>
        <begin position="8"/>
        <end position="35"/>
    </location>
</feature>
<dbReference type="Pfam" id="PF00460">
    <property type="entry name" value="Flg_bb_rod"/>
    <property type="match status" value="1"/>
</dbReference>
<comment type="function">
    <text evidence="4">A flexible structure which links the flagellar filament to the drive apparatus in the basal body.</text>
</comment>
<dbReference type="InterPro" id="IPR001444">
    <property type="entry name" value="Flag_bb_rod_N"/>
</dbReference>
<keyword evidence="8" id="KW-0966">Cell projection</keyword>
<organism evidence="8 9">
    <name type="scientific">Hominiventricola aquisgranensis</name>
    <dbReference type="NCBI Taxonomy" id="3133164"/>
    <lineage>
        <taxon>Bacteria</taxon>
        <taxon>Bacillati</taxon>
        <taxon>Bacillota</taxon>
        <taxon>Clostridia</taxon>
        <taxon>Lachnospirales</taxon>
        <taxon>Lachnospiraceae</taxon>
        <taxon>Hominiventricola</taxon>
    </lineage>
</organism>
<evidence type="ECO:0000259" key="6">
    <source>
        <dbReference type="Pfam" id="PF00460"/>
    </source>
</evidence>
<dbReference type="PANTHER" id="PTHR30435">
    <property type="entry name" value="FLAGELLAR PROTEIN"/>
    <property type="match status" value="1"/>
</dbReference>
<evidence type="ECO:0000256" key="5">
    <source>
        <dbReference type="SAM" id="MobiDB-lite"/>
    </source>
</evidence>
<gene>
    <name evidence="8" type="ORF">WMO62_10915</name>
</gene>
<sequence>MVRSMIAGVAGLKTHQSKLDVIGNNIANVNTWGFKSSSFNFADSMYSTSINGSAGNDLAGGAGGRNASQVGYGVTTGSISTSFQAGAPAPSASSLDCMIDGTGFFLVGNMINGSFTNVEESGLNLSRIGSFSVDGNGYLVDSMGSYVYGYSLVDGTGIPEKPATASKWTIKNATVTIDKTGTPNTISIGDVKVQTTKTDFKGQVQDWIAQVTKKGGGFEGFTINLENYNDGAKTVNLTIESNQKGVVQNAAGKPGDPGKITTAWGNGKNTTAPQGGTEKDNFTQTVIGANRVPGIAAEFSDELSTIQIPTDPDTGMAYNIQSYKINEDGSVVGVDEQGRTIAIGQLALITVENPNGLEKTNGYYYNIGPNAGTIEHIKANGGAAGKIRGNYLEMANVDLANEFSQMITTQRGYQANSKIITVTDQMLEELVNMKR</sequence>
<evidence type="ECO:0000256" key="2">
    <source>
        <dbReference type="ARBA" id="ARBA00009677"/>
    </source>
</evidence>
<accession>A0ABV1I2C0</accession>
<name>A0ABV1I2C0_9FIRM</name>
<dbReference type="Pfam" id="PF06429">
    <property type="entry name" value="Flg_bbr_C"/>
    <property type="match status" value="1"/>
</dbReference>
<evidence type="ECO:0000256" key="4">
    <source>
        <dbReference type="RuleBase" id="RU362116"/>
    </source>
</evidence>
<feature type="compositionally biased region" description="Polar residues" evidence="5">
    <location>
        <begin position="263"/>
        <end position="274"/>
    </location>
</feature>
<evidence type="ECO:0000313" key="8">
    <source>
        <dbReference type="EMBL" id="MEQ2579332.1"/>
    </source>
</evidence>
<dbReference type="InterPro" id="IPR020013">
    <property type="entry name" value="Flagellar_FlgE/F/G"/>
</dbReference>
<reference evidence="8 9" key="1">
    <citation type="submission" date="2024-03" db="EMBL/GenBank/DDBJ databases">
        <title>Human intestinal bacterial collection.</title>
        <authorList>
            <person name="Pauvert C."/>
            <person name="Hitch T.C.A."/>
            <person name="Clavel T."/>
        </authorList>
    </citation>
    <scope>NUCLEOTIDE SEQUENCE [LARGE SCALE GENOMIC DNA]</scope>
    <source>
        <strain evidence="8 9">CLA-AA-H78B</strain>
    </source>
</reference>
<dbReference type="PANTHER" id="PTHR30435:SF1">
    <property type="entry name" value="FLAGELLAR HOOK PROTEIN FLGE"/>
    <property type="match status" value="1"/>
</dbReference>
<dbReference type="SUPFAM" id="SSF117143">
    <property type="entry name" value="Flagellar hook protein flgE"/>
    <property type="match status" value="1"/>
</dbReference>
<dbReference type="PROSITE" id="PS00588">
    <property type="entry name" value="FLAGELLA_BB_ROD"/>
    <property type="match status" value="1"/>
</dbReference>
<keyword evidence="3 4" id="KW-0975">Bacterial flagellum</keyword>
<dbReference type="Proteomes" id="UP001470288">
    <property type="component" value="Unassembled WGS sequence"/>
</dbReference>
<dbReference type="InterPro" id="IPR019776">
    <property type="entry name" value="Flagellar_basal_body_rod_CS"/>
</dbReference>
<feature type="domain" description="Flagellar basal-body/hook protein C-terminal" evidence="7">
    <location>
        <begin position="390"/>
        <end position="433"/>
    </location>
</feature>
<comment type="similarity">
    <text evidence="2 4">Belongs to the flagella basal body rod proteins family.</text>
</comment>
<feature type="region of interest" description="Disordered" evidence="5">
    <location>
        <begin position="250"/>
        <end position="279"/>
    </location>
</feature>
<comment type="subcellular location">
    <subcellularLocation>
        <location evidence="1 4">Bacterial flagellum basal body</location>
    </subcellularLocation>
</comment>
<dbReference type="InterPro" id="IPR010930">
    <property type="entry name" value="Flg_bb/hook_C_dom"/>
</dbReference>
<keyword evidence="8" id="KW-0969">Cilium</keyword>
<dbReference type="InterPro" id="IPR037925">
    <property type="entry name" value="FlgE/F/G-like"/>
</dbReference>
<keyword evidence="9" id="KW-1185">Reference proteome</keyword>
<keyword evidence="8" id="KW-0282">Flagellum</keyword>
<comment type="caution">
    <text evidence="8">The sequence shown here is derived from an EMBL/GenBank/DDBJ whole genome shotgun (WGS) entry which is preliminary data.</text>
</comment>
<evidence type="ECO:0000259" key="7">
    <source>
        <dbReference type="Pfam" id="PF06429"/>
    </source>
</evidence>
<protein>
    <recommendedName>
        <fullName evidence="4">Flagellar hook protein FlgE</fullName>
    </recommendedName>
</protein>